<dbReference type="EMBL" id="JAHQIW010003723">
    <property type="protein sequence ID" value="KAJ1359888.1"/>
    <property type="molecule type" value="Genomic_DNA"/>
</dbReference>
<sequence length="63" mass="7213">MANCSTQVWQNVVNRAIRMLASGPFGSHFFPQLALPTEIEMNNDVYKTNIFNKPIFVVPMQQQ</sequence>
<name>A0AAD5MNF1_PARTN</name>
<proteinExistence type="predicted"/>
<dbReference type="Proteomes" id="UP001196413">
    <property type="component" value="Unassembled WGS sequence"/>
</dbReference>
<reference evidence="1" key="1">
    <citation type="submission" date="2021-06" db="EMBL/GenBank/DDBJ databases">
        <title>Parelaphostrongylus tenuis whole genome reference sequence.</title>
        <authorList>
            <person name="Garwood T.J."/>
            <person name="Larsen P.A."/>
            <person name="Fountain-Jones N.M."/>
            <person name="Garbe J.R."/>
            <person name="Macchietto M.G."/>
            <person name="Kania S.A."/>
            <person name="Gerhold R.W."/>
            <person name="Richards J.E."/>
            <person name="Wolf T.M."/>
        </authorList>
    </citation>
    <scope>NUCLEOTIDE SEQUENCE</scope>
    <source>
        <strain evidence="1">MNPRO001-30</strain>
        <tissue evidence="1">Meninges</tissue>
    </source>
</reference>
<evidence type="ECO:0000313" key="1">
    <source>
        <dbReference type="EMBL" id="KAJ1359888.1"/>
    </source>
</evidence>
<keyword evidence="2" id="KW-1185">Reference proteome</keyword>
<gene>
    <name evidence="1" type="ORF">KIN20_018710</name>
</gene>
<comment type="caution">
    <text evidence="1">The sequence shown here is derived from an EMBL/GenBank/DDBJ whole genome shotgun (WGS) entry which is preliminary data.</text>
</comment>
<evidence type="ECO:0000313" key="2">
    <source>
        <dbReference type="Proteomes" id="UP001196413"/>
    </source>
</evidence>
<protein>
    <submittedName>
        <fullName evidence="1">Uncharacterized protein</fullName>
    </submittedName>
</protein>
<dbReference type="AlphaFoldDB" id="A0AAD5MNF1"/>
<accession>A0AAD5MNF1</accession>
<organism evidence="1 2">
    <name type="scientific">Parelaphostrongylus tenuis</name>
    <name type="common">Meningeal worm</name>
    <dbReference type="NCBI Taxonomy" id="148309"/>
    <lineage>
        <taxon>Eukaryota</taxon>
        <taxon>Metazoa</taxon>
        <taxon>Ecdysozoa</taxon>
        <taxon>Nematoda</taxon>
        <taxon>Chromadorea</taxon>
        <taxon>Rhabditida</taxon>
        <taxon>Rhabditina</taxon>
        <taxon>Rhabditomorpha</taxon>
        <taxon>Strongyloidea</taxon>
        <taxon>Metastrongylidae</taxon>
        <taxon>Parelaphostrongylus</taxon>
    </lineage>
</organism>